<reference evidence="3" key="1">
    <citation type="journal article" date="2019" name="Int. J. Syst. Evol. Microbiol.">
        <title>The Global Catalogue of Microorganisms (GCM) 10K type strain sequencing project: providing services to taxonomists for standard genome sequencing and annotation.</title>
        <authorList>
            <consortium name="The Broad Institute Genomics Platform"/>
            <consortium name="The Broad Institute Genome Sequencing Center for Infectious Disease"/>
            <person name="Wu L."/>
            <person name="Ma J."/>
        </authorList>
    </citation>
    <scope>NUCLEOTIDE SEQUENCE [LARGE SCALE GENOMIC DNA]</scope>
    <source>
        <strain evidence="3">CCM 8896</strain>
    </source>
</reference>
<dbReference type="InterPro" id="IPR007737">
    <property type="entry name" value="Mga_HTH"/>
</dbReference>
<dbReference type="Pfam" id="PF05043">
    <property type="entry name" value="Mga"/>
    <property type="match status" value="1"/>
</dbReference>
<proteinExistence type="predicted"/>
<evidence type="ECO:0000313" key="3">
    <source>
        <dbReference type="Proteomes" id="UP001597267"/>
    </source>
</evidence>
<dbReference type="InterPro" id="IPR036388">
    <property type="entry name" value="WH-like_DNA-bd_sf"/>
</dbReference>
<evidence type="ECO:0000313" key="2">
    <source>
        <dbReference type="EMBL" id="MFD1671816.1"/>
    </source>
</evidence>
<sequence length="505" mass="59703">MSLIFEEMFFSKADSEKFQMFRVLNTLGAESFTLNDIGTEMNMSYQKTYNIYQGLLEDMVLIDPSIEYDKLNKKDITSENFPVPIDMYRLFLLKGSIVFQAFDYAFQTQKPAIDEFCNAHFISKSTLLRKMSPLRKYMKQYGISISTSNLKFEGDERRIRFLFFTIYWIGYHGQEWPIKHLQPEAVRPILARTTLSNPDDPILEMQNTLFMAICRIRIINGYVVKNMDSFKPFFYDAETREHPFLTTADYPRFSFEDMANESLFTYFYNTVTGRVNHRPSFETQQLYQYNRTHNTLLWQFSNDFFTFIADYYDINSEAQERSLNTNVQLVANLMRITLSYSVLGGRRVRLLDFYRTSQQSYERTTLWDIITLFFKIKNRQNLFQDLMPFQESLTSEIYFLIAPYLKVLRTGQLVKIKLLIERSDLISRDIQFFLEDLNMITILPQNAPLAAADIVITTIDLDVLYGHDIPPDLQVIKWNLDSWTVDFYKLYLKIQKTFRDKISGA</sequence>
<evidence type="ECO:0000259" key="1">
    <source>
        <dbReference type="Pfam" id="PF05043"/>
    </source>
</evidence>
<name>A0ABW4J6D9_9LACO</name>
<feature type="domain" description="Mga helix-turn-helix" evidence="1">
    <location>
        <begin position="91"/>
        <end position="167"/>
    </location>
</feature>
<dbReference type="RefSeq" id="WP_164507029.1">
    <property type="nucleotide sequence ID" value="NZ_JBHTOP010000022.1"/>
</dbReference>
<protein>
    <submittedName>
        <fullName evidence="2">Helix-turn-helix domain-containing protein</fullName>
    </submittedName>
</protein>
<organism evidence="2 3">
    <name type="scientific">Agrilactobacillus yilanensis</name>
    <dbReference type="NCBI Taxonomy" id="2485997"/>
    <lineage>
        <taxon>Bacteria</taxon>
        <taxon>Bacillati</taxon>
        <taxon>Bacillota</taxon>
        <taxon>Bacilli</taxon>
        <taxon>Lactobacillales</taxon>
        <taxon>Lactobacillaceae</taxon>
        <taxon>Agrilactobacillus</taxon>
    </lineage>
</organism>
<accession>A0ABW4J6D9</accession>
<gene>
    <name evidence="2" type="ORF">ACFQ5M_06910</name>
</gene>
<dbReference type="Gene3D" id="1.10.10.10">
    <property type="entry name" value="Winged helix-like DNA-binding domain superfamily/Winged helix DNA-binding domain"/>
    <property type="match status" value="1"/>
</dbReference>
<keyword evidence="3" id="KW-1185">Reference proteome</keyword>
<comment type="caution">
    <text evidence="2">The sequence shown here is derived from an EMBL/GenBank/DDBJ whole genome shotgun (WGS) entry which is preliminary data.</text>
</comment>
<dbReference type="EMBL" id="JBHTOP010000022">
    <property type="protein sequence ID" value="MFD1671816.1"/>
    <property type="molecule type" value="Genomic_DNA"/>
</dbReference>
<dbReference type="Proteomes" id="UP001597267">
    <property type="component" value="Unassembled WGS sequence"/>
</dbReference>